<protein>
    <recommendedName>
        <fullName evidence="5">HTH araC/xylS-type domain-containing protein</fullName>
    </recommendedName>
</protein>
<evidence type="ECO:0000256" key="1">
    <source>
        <dbReference type="ARBA" id="ARBA00023015"/>
    </source>
</evidence>
<dbReference type="OrthoDB" id="9799345at2"/>
<sequence length="500" mass="54763">MSFILDTQQVDKGDRAEFVHEALGATMVPIELHWINEPAEASAHGIITDLGDLTVCCGNTTAFRVERTTALARDDMEPSIFVNVQISGTSMVVQDGREVVLEPGALAIYDSTAPYTLLNETGMTGEFFRIPHTALALPHNMIRQSCAVSLSPGDPLTTLTYDYLRRVAADPALFSAPNADLIAHPSIELVRAVIATHHRADQLAAGPLVTTLALRVLDYAGAHHSDPDLSADQIAAAHFISRRQLYKVLAEANVSLNDWIRTHRLEACRRDLTMHTHSIAAIAARHGFTNMSSFSRAFRDAFGQSPTEWRDRHAARALRLRAGTPIATAPSTRPTSTPASVQSSPETDQRPSPHTPTGGDPAPTAYPLQPTLDWMRQHAADPLDLQAIAKHAAVSRRTLNRQFRQHLNTTPLAVLAQMRVDHAKTLLETTSLPVDRIAEQCGFGSYASMRYHFTRIVGVAPHHYRHGDKPSPPTRSGENGQTLARRVHLETGARDSGAWH</sequence>
<dbReference type="InterPro" id="IPR035418">
    <property type="entry name" value="AraC-bd_2"/>
</dbReference>
<evidence type="ECO:0000256" key="3">
    <source>
        <dbReference type="ARBA" id="ARBA00023163"/>
    </source>
</evidence>
<dbReference type="InterPro" id="IPR018060">
    <property type="entry name" value="HTH_AraC"/>
</dbReference>
<dbReference type="InterPro" id="IPR020449">
    <property type="entry name" value="Tscrpt_reg_AraC-type_HTH"/>
</dbReference>
<keyword evidence="3" id="KW-0804">Transcription</keyword>
<dbReference type="AlphaFoldDB" id="A0A1X0B013"/>
<evidence type="ECO:0000259" key="5">
    <source>
        <dbReference type="PROSITE" id="PS01124"/>
    </source>
</evidence>
<dbReference type="InterPro" id="IPR050204">
    <property type="entry name" value="AraC_XylS_family_regulators"/>
</dbReference>
<keyword evidence="1" id="KW-0805">Transcription regulation</keyword>
<feature type="region of interest" description="Disordered" evidence="4">
    <location>
        <begin position="463"/>
        <end position="482"/>
    </location>
</feature>
<dbReference type="PROSITE" id="PS01124">
    <property type="entry name" value="HTH_ARAC_FAMILY_2"/>
    <property type="match status" value="2"/>
</dbReference>
<evidence type="ECO:0000313" key="6">
    <source>
        <dbReference type="EMBL" id="ORA35664.1"/>
    </source>
</evidence>
<feature type="domain" description="HTH araC/xylS-type" evidence="5">
    <location>
        <begin position="369"/>
        <end position="467"/>
    </location>
</feature>
<name>A0A1X0B013_9MYCO</name>
<dbReference type="GO" id="GO:0003700">
    <property type="term" value="F:DNA-binding transcription factor activity"/>
    <property type="evidence" value="ECO:0007669"/>
    <property type="project" value="InterPro"/>
</dbReference>
<dbReference type="RefSeq" id="WP_083164636.1">
    <property type="nucleotide sequence ID" value="NZ_MVHF01000011.1"/>
</dbReference>
<dbReference type="Gene3D" id="1.10.10.60">
    <property type="entry name" value="Homeodomain-like"/>
    <property type="match status" value="2"/>
</dbReference>
<dbReference type="Pfam" id="PF12833">
    <property type="entry name" value="HTH_18"/>
    <property type="match status" value="2"/>
</dbReference>
<proteinExistence type="predicted"/>
<dbReference type="InterPro" id="IPR009057">
    <property type="entry name" value="Homeodomain-like_sf"/>
</dbReference>
<comment type="caution">
    <text evidence="6">The sequence shown here is derived from an EMBL/GenBank/DDBJ whole genome shotgun (WGS) entry which is preliminary data.</text>
</comment>
<dbReference type="SUPFAM" id="SSF46689">
    <property type="entry name" value="Homeodomain-like"/>
    <property type="match status" value="3"/>
</dbReference>
<gene>
    <name evidence="6" type="ORF">BST13_14060</name>
</gene>
<evidence type="ECO:0000256" key="4">
    <source>
        <dbReference type="SAM" id="MobiDB-lite"/>
    </source>
</evidence>
<evidence type="ECO:0000256" key="2">
    <source>
        <dbReference type="ARBA" id="ARBA00023125"/>
    </source>
</evidence>
<reference evidence="6 7" key="1">
    <citation type="submission" date="2017-02" db="EMBL/GenBank/DDBJ databases">
        <title>The new phylogeny of genus Mycobacterium.</title>
        <authorList>
            <person name="Tortoli E."/>
            <person name="Trovato A."/>
            <person name="Cirillo D.M."/>
        </authorList>
    </citation>
    <scope>NUCLEOTIDE SEQUENCE [LARGE SCALE GENOMIC DNA]</scope>
    <source>
        <strain evidence="6 7">RW6</strain>
    </source>
</reference>
<dbReference type="PANTHER" id="PTHR46796">
    <property type="entry name" value="HTH-TYPE TRANSCRIPTIONAL ACTIVATOR RHAS-RELATED"/>
    <property type="match status" value="1"/>
</dbReference>
<evidence type="ECO:0000313" key="7">
    <source>
        <dbReference type="Proteomes" id="UP000192448"/>
    </source>
</evidence>
<feature type="compositionally biased region" description="Low complexity" evidence="4">
    <location>
        <begin position="322"/>
        <end position="340"/>
    </location>
</feature>
<dbReference type="SMART" id="SM00342">
    <property type="entry name" value="HTH_ARAC"/>
    <property type="match status" value="2"/>
</dbReference>
<dbReference type="Pfam" id="PF14525">
    <property type="entry name" value="AraC_binding_2"/>
    <property type="match status" value="1"/>
</dbReference>
<feature type="compositionally biased region" description="Polar residues" evidence="4">
    <location>
        <begin position="341"/>
        <end position="352"/>
    </location>
</feature>
<dbReference type="STRING" id="1927124.BST13_14060"/>
<keyword evidence="7" id="KW-1185">Reference proteome</keyword>
<dbReference type="PRINTS" id="PR00032">
    <property type="entry name" value="HTHARAC"/>
</dbReference>
<dbReference type="GO" id="GO:0043565">
    <property type="term" value="F:sequence-specific DNA binding"/>
    <property type="evidence" value="ECO:0007669"/>
    <property type="project" value="InterPro"/>
</dbReference>
<feature type="domain" description="HTH araC/xylS-type" evidence="5">
    <location>
        <begin position="214"/>
        <end position="312"/>
    </location>
</feature>
<accession>A0A1X0B013</accession>
<organism evidence="6 7">
    <name type="scientific">Mycobacterium aquaticum</name>
    <dbReference type="NCBI Taxonomy" id="1927124"/>
    <lineage>
        <taxon>Bacteria</taxon>
        <taxon>Bacillati</taxon>
        <taxon>Actinomycetota</taxon>
        <taxon>Actinomycetes</taxon>
        <taxon>Mycobacteriales</taxon>
        <taxon>Mycobacteriaceae</taxon>
        <taxon>Mycobacterium</taxon>
    </lineage>
</organism>
<dbReference type="Proteomes" id="UP000192448">
    <property type="component" value="Unassembled WGS sequence"/>
</dbReference>
<feature type="region of interest" description="Disordered" evidence="4">
    <location>
        <begin position="322"/>
        <end position="368"/>
    </location>
</feature>
<keyword evidence="2" id="KW-0238">DNA-binding</keyword>
<dbReference type="EMBL" id="MVHF01000011">
    <property type="protein sequence ID" value="ORA35664.1"/>
    <property type="molecule type" value="Genomic_DNA"/>
</dbReference>
<dbReference type="PANTHER" id="PTHR46796:SF6">
    <property type="entry name" value="ARAC SUBFAMILY"/>
    <property type="match status" value="1"/>
</dbReference>